<keyword evidence="1" id="KW-0472">Membrane</keyword>
<feature type="transmembrane region" description="Helical" evidence="1">
    <location>
        <begin position="38"/>
        <end position="57"/>
    </location>
</feature>
<organism evidence="2 3">
    <name type="scientific">Lactococcus phage PLgW-1</name>
    <dbReference type="NCBI Taxonomy" id="1983536"/>
    <lineage>
        <taxon>Viruses</taxon>
        <taxon>Duplodnaviria</taxon>
        <taxon>Heunggongvirae</taxon>
        <taxon>Uroviricota</taxon>
        <taxon>Caudoviricetes</taxon>
        <taxon>Uwajimavirus</taxon>
        <taxon>Uwajimavirus PLgW1</taxon>
    </lineage>
</organism>
<keyword evidence="3" id="KW-1185">Reference proteome</keyword>
<evidence type="ECO:0000256" key="1">
    <source>
        <dbReference type="SAM" id="Phobius"/>
    </source>
</evidence>
<protein>
    <submittedName>
        <fullName evidence="2">Uncharacterized protein</fullName>
    </submittedName>
</protein>
<reference evidence="2" key="1">
    <citation type="submission" date="2017-04" db="EMBL/GenBank/DDBJ databases">
        <title>Genome sequence and comparative analysis of three virulent Lactococcus garvieae phages, novel phages with genome architecture linking the 936 group phages of Lactococcus lactis.</title>
        <authorList>
            <person name="Hoai T.D."/>
            <person name="Nishiki I."/>
            <person name="Yoshida T."/>
            <person name="Nakai T."/>
        </authorList>
    </citation>
    <scope>NUCLEOTIDE SEQUENCE [LARGE SCALE GENOMIC DNA]</scope>
</reference>
<feature type="transmembrane region" description="Helical" evidence="1">
    <location>
        <begin position="6"/>
        <end position="26"/>
    </location>
</feature>
<accession>A0A2Z2GXP4</accession>
<dbReference type="Proteomes" id="UP000251251">
    <property type="component" value="Segment"/>
</dbReference>
<dbReference type="EMBL" id="KY888143">
    <property type="protein sequence ID" value="ARQ94866.1"/>
    <property type="molecule type" value="Genomic_DNA"/>
</dbReference>
<name>A0A2Z2GXP4_9CAUD</name>
<keyword evidence="1" id="KW-1133">Transmembrane helix</keyword>
<gene>
    <name evidence="2" type="ORF">PLgW1_55</name>
</gene>
<evidence type="ECO:0000313" key="2">
    <source>
        <dbReference type="EMBL" id="ARQ94866.1"/>
    </source>
</evidence>
<evidence type="ECO:0000313" key="3">
    <source>
        <dbReference type="Proteomes" id="UP000251251"/>
    </source>
</evidence>
<proteinExistence type="predicted"/>
<keyword evidence="1" id="KW-0812">Transmembrane</keyword>
<sequence length="58" mass="6814">MGLAVTITFWIVIVLCVINANIYMFTSYQEDIPRWARVFSIVWNVWLVFVMFISLGII</sequence>